<proteinExistence type="predicted"/>
<protein>
    <submittedName>
        <fullName evidence="2">HintC domain-containing protein</fullName>
    </submittedName>
</protein>
<evidence type="ECO:0000313" key="2">
    <source>
        <dbReference type="WBParaSite" id="RSKR_0000527200.1"/>
    </source>
</evidence>
<organism evidence="1 2">
    <name type="scientific">Rhabditophanes sp. KR3021</name>
    <dbReference type="NCBI Taxonomy" id="114890"/>
    <lineage>
        <taxon>Eukaryota</taxon>
        <taxon>Metazoa</taxon>
        <taxon>Ecdysozoa</taxon>
        <taxon>Nematoda</taxon>
        <taxon>Chromadorea</taxon>
        <taxon>Rhabditida</taxon>
        <taxon>Tylenchina</taxon>
        <taxon>Panagrolaimomorpha</taxon>
        <taxon>Strongyloidoidea</taxon>
        <taxon>Alloionematidae</taxon>
        <taxon>Rhabditophanes</taxon>
    </lineage>
</organism>
<accession>A0AC35TYS5</accession>
<dbReference type="Proteomes" id="UP000095286">
    <property type="component" value="Unplaced"/>
</dbReference>
<name>A0AC35TYS5_9BILA</name>
<dbReference type="WBParaSite" id="RSKR_0000527200.1">
    <property type="protein sequence ID" value="RSKR_0000527200.1"/>
    <property type="gene ID" value="RSKR_0000527200"/>
</dbReference>
<reference evidence="2" key="1">
    <citation type="submission" date="2016-11" db="UniProtKB">
        <authorList>
            <consortium name="WormBaseParasite"/>
        </authorList>
    </citation>
    <scope>IDENTIFICATION</scope>
    <source>
        <strain evidence="2">KR3021</strain>
    </source>
</reference>
<evidence type="ECO:0000313" key="1">
    <source>
        <dbReference type="Proteomes" id="UP000095286"/>
    </source>
</evidence>
<sequence length="1443" mass="155603">MPWHFQLRTLVSFLFLAATIQLAAPIAYRCENDQVLIVQSFGNDTIRMHCQKLQLCGYSNLKCNYEKEQPACGGKTNFVAHVKQMTPIGDVAHTCCDMTVKEDENKQIMEHDGNDCFVYELPDGTTDPSLATANNQAVIKNLQNLADGYTVLKNASSLPEEFGDYTGYRLRLFMLRNKSPPLLIVKAIERTTGGYRVTICRPRCGKFNREGSITHQESIHTIETDISAPKDSTHRPQTNVGHEVSSGKIHVGDKTSSGGDDKVVSGDSAGKKDAGKTSGSGSGKLKNGEWTAATWTSWTSNTWTSWSSTTWSSWNAAHQKALEEAKKRSRNLTRGDRGSGEATITQKESTSHKSAVDVSDKKGATHITDNRNAVFINNNHTEYNNIVNNSHNSHSSSSHIGGDSSSGNVNNKHSFEKNEGHFTSGKENNNQSKTRSDNSQQESHSTKANGKDQGEGKSSGENSEEISRRPGKKGTKNGSERLRNGEDDVDSKGKKNGRGDTDRNGDNSSEGIEPVKVVPDESEENGLVRKRVNESDSNEIDQGKRPSNGKGSGKKNGKGKDDDDSDLNTTPDQSENTNSGKGNGKKPKKGGKNHKHTNDSDNENVPDDNDRGNVGTPKDDNRPTLKINMKTPDTSGTEESDSKEKSGHEDGDSKSNGKDLGDGNGKGGHGSGKNSGKGNPKKHPKDGDVNSRTDSGELNGDSDNKNKGGEHESDGKKALVNGHGKATDKDGNEPEGGDGSDSNGKKTPKDNGKKGANGNGKKKPKNNGEDGGNESGKGDGKEGGENGELNPKNEKEENGSSGGEDNGEDQNAGKGHGKDGDKDGGNGKKDDGKKKNGKNDNGKKENGKNDNGKKENGKNDSGKEDSGKDDSDKDDSKKDSGTKNDSSENNGQPKTPNQIRGDNGVPEENTGTEGNEKVVIKIDREGTTESEEKTPESTGKKPKKTKNKTPKNKNPETENGGSEVNPDSNNGESDKNPDSNKGETDNKSENKAETDKNPDGNKAEIDKNPDDLDETDNNSKNTGKHSSSGNIKPKNIPATKHPKKPKSDQFKTEAKQGKEGSEEKVDTNSSEKTAETTTVASAKPKAKDNEETKTENGSGEETGESKTSDKSTGKGKVAGPSGTPGDNTETDGNGGPDDGAAKNGGTEDDGTEDGGDSNNGPKAPAKGTKTVKAAPEAEDDETEDVAAAEPDDAAAQNASEKDEDPPAGFKTLMKRNCFAADSTVMTPIGEKRMDELQIGDLVMVPSSNGVYRYEKVEMFYHRKPDYVQQFLTIETQSGNKLSLTDLHLLPFGDCKNALAAIQTEESLHNWMLTSRYAYKAQKGQCVISHDENNNLIVDKIIKIGRKYSKGIYSPITVEGSIVTDRILTSCFSQIESHSIQKLAYDAIMMFYRAFGYFSGNLYQYNYLFTFVFSENTDLIIQEIPTSLDMLHQLSWYIVPFAKY</sequence>